<dbReference type="Proteomes" id="UP001187415">
    <property type="component" value="Unassembled WGS sequence"/>
</dbReference>
<dbReference type="AlphaFoldDB" id="A0AA88IHL7"/>
<protein>
    <submittedName>
        <fullName evidence="2">Uncharacterized protein</fullName>
    </submittedName>
</protein>
<evidence type="ECO:0000313" key="2">
    <source>
        <dbReference type="EMBL" id="KAK2812689.1"/>
    </source>
</evidence>
<feature type="region of interest" description="Disordered" evidence="1">
    <location>
        <begin position="198"/>
        <end position="307"/>
    </location>
</feature>
<evidence type="ECO:0000313" key="3">
    <source>
        <dbReference type="Proteomes" id="UP001187415"/>
    </source>
</evidence>
<accession>A0AA88IHL7</accession>
<dbReference type="EMBL" id="JAUPFM010000121">
    <property type="protein sequence ID" value="KAK2812689.1"/>
    <property type="molecule type" value="Genomic_DNA"/>
</dbReference>
<feature type="region of interest" description="Disordered" evidence="1">
    <location>
        <begin position="68"/>
        <end position="117"/>
    </location>
</feature>
<feature type="compositionally biased region" description="Basic and acidic residues" evidence="1">
    <location>
        <begin position="270"/>
        <end position="286"/>
    </location>
</feature>
<keyword evidence="3" id="KW-1185">Reference proteome</keyword>
<proteinExistence type="predicted"/>
<evidence type="ECO:0000256" key="1">
    <source>
        <dbReference type="SAM" id="MobiDB-lite"/>
    </source>
</evidence>
<name>A0AA88IHL7_CHASR</name>
<reference evidence="2" key="1">
    <citation type="submission" date="2023-07" db="EMBL/GenBank/DDBJ databases">
        <title>Chromosome-level Genome Assembly of Striped Snakehead (Channa striata).</title>
        <authorList>
            <person name="Liu H."/>
        </authorList>
    </citation>
    <scope>NUCLEOTIDE SEQUENCE</scope>
    <source>
        <strain evidence="2">Gz</strain>
        <tissue evidence="2">Muscle</tissue>
    </source>
</reference>
<sequence length="307" mass="33988">MKGGHSGDTASKAAECAEMLTRQPPVDINKIQKMWYTLSKGDSAKDKDVYANVKVLFLKPAYHNKLKKLQPPESDSRATTPLTAPLTRGQENPVERLQSRGSSAVTTPWPAKGRVTTAGGFNARRTRAPTALGGPLPAPECSVQPTRILGEWVASNRGVVITPESGLEGSTQRSPTDRLDSLSTERWSEKALLAFPDKAGRRLSHAPREEKRQRFWPQSASSATPELKKSRPVSRAPNDDAIIQGRKAPSWRWKSELGKGRRTKGGQMPRRAERPTKHRFRQGDHRGRFRPRSAATSEIETGWRACS</sequence>
<comment type="caution">
    <text evidence="2">The sequence shown here is derived from an EMBL/GenBank/DDBJ whole genome shotgun (WGS) entry which is preliminary data.</text>
</comment>
<gene>
    <name evidence="2" type="ORF">Q5P01_000990</name>
</gene>
<organism evidence="2 3">
    <name type="scientific">Channa striata</name>
    <name type="common">Snakehead murrel</name>
    <name type="synonym">Ophicephalus striatus</name>
    <dbReference type="NCBI Taxonomy" id="64152"/>
    <lineage>
        <taxon>Eukaryota</taxon>
        <taxon>Metazoa</taxon>
        <taxon>Chordata</taxon>
        <taxon>Craniata</taxon>
        <taxon>Vertebrata</taxon>
        <taxon>Euteleostomi</taxon>
        <taxon>Actinopterygii</taxon>
        <taxon>Neopterygii</taxon>
        <taxon>Teleostei</taxon>
        <taxon>Neoteleostei</taxon>
        <taxon>Acanthomorphata</taxon>
        <taxon>Anabantaria</taxon>
        <taxon>Anabantiformes</taxon>
        <taxon>Channoidei</taxon>
        <taxon>Channidae</taxon>
        <taxon>Channa</taxon>
    </lineage>
</organism>
<feature type="region of interest" description="Disordered" evidence="1">
    <location>
        <begin position="163"/>
        <end position="182"/>
    </location>
</feature>